<reference evidence="1" key="1">
    <citation type="submission" date="2018-11" db="EMBL/GenBank/DDBJ databases">
        <authorList>
            <consortium name="Pathogen Informatics"/>
        </authorList>
    </citation>
    <scope>NUCLEOTIDE SEQUENCE [LARGE SCALE GENOMIC DNA]</scope>
</reference>
<organism evidence="1">
    <name type="scientific">Heligmosomoides polygyrus</name>
    <name type="common">Parasitic roundworm</name>
    <dbReference type="NCBI Taxonomy" id="6339"/>
    <lineage>
        <taxon>Eukaryota</taxon>
        <taxon>Metazoa</taxon>
        <taxon>Ecdysozoa</taxon>
        <taxon>Nematoda</taxon>
        <taxon>Chromadorea</taxon>
        <taxon>Rhabditida</taxon>
        <taxon>Rhabditina</taxon>
        <taxon>Rhabditomorpha</taxon>
        <taxon>Strongyloidea</taxon>
        <taxon>Heligmosomidae</taxon>
        <taxon>Heligmosomoides</taxon>
    </lineage>
</organism>
<accession>A0A3P7UEY5</accession>
<name>A0A3P7UEY5_HELPZ</name>
<protein>
    <submittedName>
        <fullName evidence="1">Uncharacterized protein</fullName>
    </submittedName>
</protein>
<dbReference type="EMBL" id="UZAH01007682">
    <property type="protein sequence ID" value="VDO33106.1"/>
    <property type="molecule type" value="Genomic_DNA"/>
</dbReference>
<dbReference type="AlphaFoldDB" id="A0A3P7UEY5"/>
<evidence type="ECO:0000313" key="1">
    <source>
        <dbReference type="EMBL" id="VDO33106.1"/>
    </source>
</evidence>
<proteinExistence type="predicted"/>
<gene>
    <name evidence="1" type="ORF">HPBE_LOCUS3284</name>
</gene>
<sequence>MHRSKDVFKIIAELRNVFLKDGSFRPKEVRLSGIDFETQRFDIIVIELFEVLLFWLKLIVSEDEMN</sequence>